<dbReference type="EMBL" id="FXXQ01000007">
    <property type="protein sequence ID" value="SMX24228.1"/>
    <property type="molecule type" value="Genomic_DNA"/>
</dbReference>
<gene>
    <name evidence="2" type="primary">pglI</name>
    <name evidence="2" type="ORF">BOA8489_02351</name>
</gene>
<dbReference type="EC" id="2.4.1.293" evidence="2"/>
<evidence type="ECO:0000313" key="3">
    <source>
        <dbReference type="Proteomes" id="UP000201838"/>
    </source>
</evidence>
<dbReference type="Proteomes" id="UP000201838">
    <property type="component" value="Unassembled WGS sequence"/>
</dbReference>
<dbReference type="OrthoDB" id="9807795at2"/>
<keyword evidence="2" id="KW-0808">Transferase</keyword>
<name>A0A238J0J0_9RHOB</name>
<evidence type="ECO:0000313" key="2">
    <source>
        <dbReference type="EMBL" id="SMX24228.1"/>
    </source>
</evidence>
<evidence type="ECO:0000259" key="1">
    <source>
        <dbReference type="Pfam" id="PF00535"/>
    </source>
</evidence>
<accession>A0A238J0J0</accession>
<dbReference type="SUPFAM" id="SSF53448">
    <property type="entry name" value="Nucleotide-diphospho-sugar transferases"/>
    <property type="match status" value="1"/>
</dbReference>
<dbReference type="InterPro" id="IPR001173">
    <property type="entry name" value="Glyco_trans_2-like"/>
</dbReference>
<feature type="domain" description="Glycosyltransferase 2-like" evidence="1">
    <location>
        <begin position="7"/>
        <end position="74"/>
    </location>
</feature>
<dbReference type="Gene3D" id="3.90.550.10">
    <property type="entry name" value="Spore Coat Polysaccharide Biosynthesis Protein SpsA, Chain A"/>
    <property type="match status" value="1"/>
</dbReference>
<dbReference type="AlphaFoldDB" id="A0A238J0J0"/>
<dbReference type="PANTHER" id="PTHR43685">
    <property type="entry name" value="GLYCOSYLTRANSFERASE"/>
    <property type="match status" value="1"/>
</dbReference>
<keyword evidence="3" id="KW-1185">Reference proteome</keyword>
<dbReference type="PANTHER" id="PTHR43685:SF11">
    <property type="entry name" value="GLYCOSYLTRANSFERASE TAGX-RELATED"/>
    <property type="match status" value="1"/>
</dbReference>
<dbReference type="GO" id="GO:0016757">
    <property type="term" value="F:glycosyltransferase activity"/>
    <property type="evidence" value="ECO:0007669"/>
    <property type="project" value="UniProtKB-KW"/>
</dbReference>
<dbReference type="Pfam" id="PF00535">
    <property type="entry name" value="Glycos_transf_2"/>
    <property type="match status" value="1"/>
</dbReference>
<dbReference type="InterPro" id="IPR050834">
    <property type="entry name" value="Glycosyltransf_2"/>
</dbReference>
<protein>
    <submittedName>
        <fullName evidence="2">GalNAc(5)-diNAcBac-PP-undecaprenol beta-1,3-glucosyltransferase</fullName>
        <ecNumber evidence="2">2.4.1.293</ecNumber>
    </submittedName>
</protein>
<dbReference type="RefSeq" id="WP_093974183.1">
    <property type="nucleotide sequence ID" value="NZ_FXXQ01000007.1"/>
</dbReference>
<dbReference type="InterPro" id="IPR029044">
    <property type="entry name" value="Nucleotide-diphossugar_trans"/>
</dbReference>
<proteinExistence type="predicted"/>
<sequence length="78" mass="8821">MRKPKVSLCMPVFNGANFIDEALASICEQTYADFELIVTDNASSDDTADIVRRWAEQDPRIRYIRNDRNIGAAQNSPD</sequence>
<keyword evidence="2" id="KW-0328">Glycosyltransferase</keyword>
<organism evidence="2 3">
    <name type="scientific">Boseongicola aestuarii</name>
    <dbReference type="NCBI Taxonomy" id="1470561"/>
    <lineage>
        <taxon>Bacteria</taxon>
        <taxon>Pseudomonadati</taxon>
        <taxon>Pseudomonadota</taxon>
        <taxon>Alphaproteobacteria</taxon>
        <taxon>Rhodobacterales</taxon>
        <taxon>Paracoccaceae</taxon>
        <taxon>Boseongicola</taxon>
    </lineage>
</organism>
<reference evidence="3" key="1">
    <citation type="submission" date="2017-05" db="EMBL/GenBank/DDBJ databases">
        <authorList>
            <person name="Rodrigo-Torres L."/>
            <person name="Arahal R. D."/>
            <person name="Lucena T."/>
        </authorList>
    </citation>
    <scope>NUCLEOTIDE SEQUENCE [LARGE SCALE GENOMIC DNA]</scope>
    <source>
        <strain evidence="3">CECT 8489</strain>
    </source>
</reference>